<dbReference type="InParanoid" id="A0A1X7VRU9"/>
<dbReference type="EnsemblMetazoa" id="XM_019999363.1">
    <property type="protein sequence ID" value="XP_019854922.1"/>
    <property type="gene ID" value="LOC109583859"/>
</dbReference>
<proteinExistence type="predicted"/>
<protein>
    <recommendedName>
        <fullName evidence="4">EGF-like domain-containing protein</fullName>
    </recommendedName>
</protein>
<evidence type="ECO:0000256" key="1">
    <source>
        <dbReference type="SAM" id="SignalP"/>
    </source>
</evidence>
<dbReference type="Proteomes" id="UP000007879">
    <property type="component" value="Unassembled WGS sequence"/>
</dbReference>
<reference evidence="3" key="1">
    <citation type="journal article" date="2010" name="Nature">
        <title>The Amphimedon queenslandica genome and the evolution of animal complexity.</title>
        <authorList>
            <person name="Srivastava M."/>
            <person name="Simakov O."/>
            <person name="Chapman J."/>
            <person name="Fahey B."/>
            <person name="Gauthier M.E."/>
            <person name="Mitros T."/>
            <person name="Richards G.S."/>
            <person name="Conaco C."/>
            <person name="Dacre M."/>
            <person name="Hellsten U."/>
            <person name="Larroux C."/>
            <person name="Putnam N.H."/>
            <person name="Stanke M."/>
            <person name="Adamska M."/>
            <person name="Darling A."/>
            <person name="Degnan S.M."/>
            <person name="Oakley T.H."/>
            <person name="Plachetzki D.C."/>
            <person name="Zhai Y."/>
            <person name="Adamski M."/>
            <person name="Calcino A."/>
            <person name="Cummins S.F."/>
            <person name="Goodstein D.M."/>
            <person name="Harris C."/>
            <person name="Jackson D.J."/>
            <person name="Leys S.P."/>
            <person name="Shu S."/>
            <person name="Woodcroft B.J."/>
            <person name="Vervoort M."/>
            <person name="Kosik K.S."/>
            <person name="Manning G."/>
            <person name="Degnan B.M."/>
            <person name="Rokhsar D.S."/>
        </authorList>
    </citation>
    <scope>NUCLEOTIDE SEQUENCE [LARGE SCALE GENOMIC DNA]</scope>
</reference>
<feature type="signal peptide" evidence="1">
    <location>
        <begin position="1"/>
        <end position="19"/>
    </location>
</feature>
<dbReference type="EnsemblMetazoa" id="Aqu2.1.42545_001">
    <property type="protein sequence ID" value="Aqu2.1.42545_001"/>
    <property type="gene ID" value="Aqu2.1.42545"/>
</dbReference>
<gene>
    <name evidence="2" type="primary">109583859</name>
</gene>
<dbReference type="OrthoDB" id="18487at2759"/>
<keyword evidence="3" id="KW-1185">Reference proteome</keyword>
<organism evidence="2">
    <name type="scientific">Amphimedon queenslandica</name>
    <name type="common">Sponge</name>
    <dbReference type="NCBI Taxonomy" id="400682"/>
    <lineage>
        <taxon>Eukaryota</taxon>
        <taxon>Metazoa</taxon>
        <taxon>Porifera</taxon>
        <taxon>Demospongiae</taxon>
        <taxon>Heteroscleromorpha</taxon>
        <taxon>Haplosclerida</taxon>
        <taxon>Niphatidae</taxon>
        <taxon>Amphimedon</taxon>
    </lineage>
</organism>
<evidence type="ECO:0000313" key="2">
    <source>
        <dbReference type="EnsemblMetazoa" id="Aqu2.1.42545_001"/>
    </source>
</evidence>
<keyword evidence="1" id="KW-0732">Signal</keyword>
<feature type="chain" id="PRO_5010877894" description="EGF-like domain-containing protein" evidence="1">
    <location>
        <begin position="20"/>
        <end position="250"/>
    </location>
</feature>
<dbReference type="AlphaFoldDB" id="A0A1X7VRU9"/>
<dbReference type="Gene3D" id="2.170.300.10">
    <property type="entry name" value="Tie2 ligand-binding domain superfamily"/>
    <property type="match status" value="1"/>
</dbReference>
<evidence type="ECO:0008006" key="4">
    <source>
        <dbReference type="Google" id="ProtNLM"/>
    </source>
</evidence>
<accession>A0A1X7VRU9</accession>
<reference evidence="2" key="2">
    <citation type="submission" date="2017-05" db="UniProtKB">
        <authorList>
            <consortium name="EnsemblMetazoa"/>
        </authorList>
    </citation>
    <scope>IDENTIFICATION</scope>
</reference>
<sequence>MKDLLFVFAALALVACTSAQNSTNDTDDIIASGSGRMQTCDDIVCTGGGQCRISNTTNMPYCWCSPGSRLVNGYHCEACPIGYWGMGCSQTCADNCGAGRVSSCNAVNGTCVCNKCWTGATCDSSTNGTNGFQCFLDYTAAIDKGTSLNSYGGEVPQPAQTKLRQLAASLLKSSTDAVVQEDSAKLTIIDRSDVGARQLARFSFTVLNQGSSDYDNAINAIKTDVKDGDYRATLIIDESDGSTAKVTVNV</sequence>
<dbReference type="PROSITE" id="PS51257">
    <property type="entry name" value="PROKAR_LIPOPROTEIN"/>
    <property type="match status" value="1"/>
</dbReference>
<dbReference type="EnsemblMetazoa" id="XM_019999369.1">
    <property type="protein sequence ID" value="XP_019854928.1"/>
    <property type="gene ID" value="LOC109583859"/>
</dbReference>
<dbReference type="KEGG" id="aqu:109583859"/>
<evidence type="ECO:0000313" key="3">
    <source>
        <dbReference type="Proteomes" id="UP000007879"/>
    </source>
</evidence>
<name>A0A1X7VRU9_AMPQE</name>